<feature type="transmembrane region" description="Helical" evidence="6">
    <location>
        <begin position="36"/>
        <end position="58"/>
    </location>
</feature>
<feature type="domain" description="RDD" evidence="7">
    <location>
        <begin position="28"/>
        <end position="152"/>
    </location>
</feature>
<dbReference type="PANTHER" id="PTHR36115:SF10">
    <property type="entry name" value="RDD DOMAIN-CONTAINING PROTEIN"/>
    <property type="match status" value="1"/>
</dbReference>
<keyword evidence="3 6" id="KW-0812">Transmembrane</keyword>
<feature type="transmembrane region" description="Helical" evidence="6">
    <location>
        <begin position="70"/>
        <end position="89"/>
    </location>
</feature>
<evidence type="ECO:0000256" key="2">
    <source>
        <dbReference type="ARBA" id="ARBA00022475"/>
    </source>
</evidence>
<comment type="caution">
    <text evidence="8">The sequence shown here is derived from an EMBL/GenBank/DDBJ whole genome shotgun (WGS) entry which is preliminary data.</text>
</comment>
<evidence type="ECO:0000256" key="5">
    <source>
        <dbReference type="ARBA" id="ARBA00023136"/>
    </source>
</evidence>
<dbReference type="GO" id="GO:0005886">
    <property type="term" value="C:plasma membrane"/>
    <property type="evidence" value="ECO:0007669"/>
    <property type="project" value="UniProtKB-SubCell"/>
</dbReference>
<dbReference type="Pfam" id="PF06271">
    <property type="entry name" value="RDD"/>
    <property type="match status" value="1"/>
</dbReference>
<dbReference type="STRING" id="1817756.A2140_02255"/>
<evidence type="ECO:0000256" key="3">
    <source>
        <dbReference type="ARBA" id="ARBA00022692"/>
    </source>
</evidence>
<evidence type="ECO:0000256" key="6">
    <source>
        <dbReference type="SAM" id="Phobius"/>
    </source>
</evidence>
<dbReference type="InterPro" id="IPR051791">
    <property type="entry name" value="Pra-immunoreactive"/>
</dbReference>
<organism evidence="8 9">
    <name type="scientific">Candidatus Muproteobacteria bacterium RBG_16_62_13</name>
    <dbReference type="NCBI Taxonomy" id="1817756"/>
    <lineage>
        <taxon>Bacteria</taxon>
        <taxon>Pseudomonadati</taxon>
        <taxon>Pseudomonadota</taxon>
        <taxon>Candidatus Muproteobacteria</taxon>
    </lineage>
</organism>
<comment type="subcellular location">
    <subcellularLocation>
        <location evidence="1">Cell membrane</location>
        <topology evidence="1">Multi-pass membrane protein</topology>
    </subcellularLocation>
</comment>
<dbReference type="PANTHER" id="PTHR36115">
    <property type="entry name" value="PROLINE-RICH ANTIGEN HOMOLOG-RELATED"/>
    <property type="match status" value="1"/>
</dbReference>
<dbReference type="InterPro" id="IPR010432">
    <property type="entry name" value="RDD"/>
</dbReference>
<dbReference type="EMBL" id="MFSQ01000044">
    <property type="protein sequence ID" value="OGI40982.1"/>
    <property type="molecule type" value="Genomic_DNA"/>
</dbReference>
<dbReference type="AlphaFoldDB" id="A0A1F6T774"/>
<name>A0A1F6T774_9PROT</name>
<evidence type="ECO:0000313" key="9">
    <source>
        <dbReference type="Proteomes" id="UP000178379"/>
    </source>
</evidence>
<feature type="transmembrane region" description="Helical" evidence="6">
    <location>
        <begin position="121"/>
        <end position="140"/>
    </location>
</feature>
<protein>
    <recommendedName>
        <fullName evidence="7">RDD domain-containing protein</fullName>
    </recommendedName>
</protein>
<evidence type="ECO:0000259" key="7">
    <source>
        <dbReference type="Pfam" id="PF06271"/>
    </source>
</evidence>
<evidence type="ECO:0000313" key="8">
    <source>
        <dbReference type="EMBL" id="OGI40982.1"/>
    </source>
</evidence>
<dbReference type="Proteomes" id="UP000178379">
    <property type="component" value="Unassembled WGS sequence"/>
</dbReference>
<keyword evidence="4 6" id="KW-1133">Transmembrane helix</keyword>
<proteinExistence type="predicted"/>
<sequence>MCTNSGHSLGPVIKKPTRMNHLPDVSHPRLMRRLAAIAYDWLLLLALFLLLGFIYIPLIGGPPQSLAARLGLQLMLLAVSWLFFCWFWTHGGQTLGMRAWRIRVVARNGGPIGWGQATRRFLAAFLSFICAGLGFGWATLDRDRRAWHDYLSRTDLILLPKPGKPTSTAGAAQQPQR</sequence>
<reference evidence="8 9" key="1">
    <citation type="journal article" date="2016" name="Nat. Commun.">
        <title>Thousands of microbial genomes shed light on interconnected biogeochemical processes in an aquifer system.</title>
        <authorList>
            <person name="Anantharaman K."/>
            <person name="Brown C.T."/>
            <person name="Hug L.A."/>
            <person name="Sharon I."/>
            <person name="Castelle C.J."/>
            <person name="Probst A.J."/>
            <person name="Thomas B.C."/>
            <person name="Singh A."/>
            <person name="Wilkins M.J."/>
            <person name="Karaoz U."/>
            <person name="Brodie E.L."/>
            <person name="Williams K.H."/>
            <person name="Hubbard S.S."/>
            <person name="Banfield J.F."/>
        </authorList>
    </citation>
    <scope>NUCLEOTIDE SEQUENCE [LARGE SCALE GENOMIC DNA]</scope>
</reference>
<accession>A0A1F6T774</accession>
<evidence type="ECO:0000256" key="4">
    <source>
        <dbReference type="ARBA" id="ARBA00022989"/>
    </source>
</evidence>
<evidence type="ECO:0000256" key="1">
    <source>
        <dbReference type="ARBA" id="ARBA00004651"/>
    </source>
</evidence>
<keyword evidence="2" id="KW-1003">Cell membrane</keyword>
<keyword evidence="5 6" id="KW-0472">Membrane</keyword>
<gene>
    <name evidence="8" type="ORF">A2140_02255</name>
</gene>